<proteinExistence type="inferred from homology"/>
<keyword evidence="3" id="KW-0964">Secreted</keyword>
<sequence>MARGNVEAPLASRDAALALSAPVSDDEGSLVQLPGADGKLHWINMDGRFISELKVTENDVTFLLQNPSVPSTLVRGVDSSLGNFNPNRETKFIIHGFFSDGNSMREITDVFLQLSPVSLYHQCSSTTNVPLTVISVLPYVTSVLPSVTSVPPSVTSVLPSVTSVPLTVTSVPLSVTSVPLSPVFLQLSPVSLCHQCSSTTNVPLTVISVLPYLTSFIQAGADYNLIVVDWSGPANGLSAQAATVDIGTFTARLIEYLVTKGLTTANIDLIGFSLGAHVAAIAANRNTAGRIGRITGLDPVGRRYENVPLEDRLDISDGDFVQVIHTNGGFIGWGSDLGHVDFYPNDGNKQYGCGIDLTGACSHLRAVAFYAESTTSSVGFYGTRCGTWNDYNNGICSTNVKQIMGAHTPDSARGSFYLWTKNNKPYALGL</sequence>
<dbReference type="InterPro" id="IPR000734">
    <property type="entry name" value="TAG_lipase"/>
</dbReference>
<keyword evidence="7" id="KW-1185">Reference proteome</keyword>
<comment type="caution">
    <text evidence="6">The sequence shown here is derived from an EMBL/GenBank/DDBJ whole genome shotgun (WGS) entry which is preliminary data.</text>
</comment>
<dbReference type="InterPro" id="IPR013818">
    <property type="entry name" value="Lipase"/>
</dbReference>
<dbReference type="Proteomes" id="UP001153148">
    <property type="component" value="Unassembled WGS sequence"/>
</dbReference>
<dbReference type="InterPro" id="IPR029058">
    <property type="entry name" value="AB_hydrolase_fold"/>
</dbReference>
<dbReference type="Pfam" id="PF00151">
    <property type="entry name" value="Lipase"/>
    <property type="match status" value="1"/>
</dbReference>
<evidence type="ECO:0000256" key="3">
    <source>
        <dbReference type="ARBA" id="ARBA00022525"/>
    </source>
</evidence>
<accession>A0ABN7P4X5</accession>
<feature type="domain" description="Lipase" evidence="5">
    <location>
        <begin position="219"/>
        <end position="426"/>
    </location>
</feature>
<dbReference type="PRINTS" id="PR00825">
    <property type="entry name" value="DOLALLERGEN"/>
</dbReference>
<evidence type="ECO:0000256" key="4">
    <source>
        <dbReference type="RuleBase" id="RU004262"/>
    </source>
</evidence>
<evidence type="ECO:0000256" key="1">
    <source>
        <dbReference type="ARBA" id="ARBA00004613"/>
    </source>
</evidence>
<dbReference type="Gene3D" id="3.40.50.1820">
    <property type="entry name" value="alpha/beta hydrolase"/>
    <property type="match status" value="1"/>
</dbReference>
<dbReference type="PANTHER" id="PTHR11610:SF173">
    <property type="entry name" value="LIPASE DOMAIN-CONTAINING PROTEIN-RELATED"/>
    <property type="match status" value="1"/>
</dbReference>
<dbReference type="EMBL" id="CAJPIN010023162">
    <property type="protein sequence ID" value="CAG2062919.1"/>
    <property type="molecule type" value="Genomic_DNA"/>
</dbReference>
<comment type="subcellular location">
    <subcellularLocation>
        <location evidence="1">Secreted</location>
    </subcellularLocation>
</comment>
<gene>
    <name evidence="6" type="ORF">TPAB3V08_LOCUS9867</name>
</gene>
<evidence type="ECO:0000313" key="7">
    <source>
        <dbReference type="Proteomes" id="UP001153148"/>
    </source>
</evidence>
<organism evidence="6 7">
    <name type="scientific">Timema podura</name>
    <name type="common">Walking stick</name>
    <dbReference type="NCBI Taxonomy" id="61482"/>
    <lineage>
        <taxon>Eukaryota</taxon>
        <taxon>Metazoa</taxon>
        <taxon>Ecdysozoa</taxon>
        <taxon>Arthropoda</taxon>
        <taxon>Hexapoda</taxon>
        <taxon>Insecta</taxon>
        <taxon>Pterygota</taxon>
        <taxon>Neoptera</taxon>
        <taxon>Polyneoptera</taxon>
        <taxon>Phasmatodea</taxon>
        <taxon>Timematodea</taxon>
        <taxon>Timematoidea</taxon>
        <taxon>Timematidae</taxon>
        <taxon>Timema</taxon>
    </lineage>
</organism>
<name>A0ABN7P4X5_TIMPD</name>
<evidence type="ECO:0000259" key="5">
    <source>
        <dbReference type="Pfam" id="PF00151"/>
    </source>
</evidence>
<protein>
    <recommendedName>
        <fullName evidence="5">Lipase domain-containing protein</fullName>
    </recommendedName>
</protein>
<evidence type="ECO:0000256" key="2">
    <source>
        <dbReference type="ARBA" id="ARBA00010701"/>
    </source>
</evidence>
<dbReference type="PANTHER" id="PTHR11610">
    <property type="entry name" value="LIPASE"/>
    <property type="match status" value="1"/>
</dbReference>
<reference evidence="6" key="1">
    <citation type="submission" date="2021-03" db="EMBL/GenBank/DDBJ databases">
        <authorList>
            <person name="Tran Van P."/>
        </authorList>
    </citation>
    <scope>NUCLEOTIDE SEQUENCE</scope>
</reference>
<dbReference type="InterPro" id="IPR002334">
    <property type="entry name" value="Allerg_PlipaseA1"/>
</dbReference>
<comment type="similarity">
    <text evidence="2 4">Belongs to the AB hydrolase superfamily. Lipase family.</text>
</comment>
<dbReference type="SUPFAM" id="SSF53474">
    <property type="entry name" value="alpha/beta-Hydrolases"/>
    <property type="match status" value="1"/>
</dbReference>
<evidence type="ECO:0000313" key="6">
    <source>
        <dbReference type="EMBL" id="CAG2062919.1"/>
    </source>
</evidence>